<feature type="compositionally biased region" description="Basic and acidic residues" evidence="1">
    <location>
        <begin position="18"/>
        <end position="27"/>
    </location>
</feature>
<comment type="caution">
    <text evidence="3">The sequence shown here is derived from an EMBL/GenBank/DDBJ whole genome shotgun (WGS) entry which is preliminary data.</text>
</comment>
<feature type="region of interest" description="Disordered" evidence="1">
    <location>
        <begin position="97"/>
        <end position="117"/>
    </location>
</feature>
<sequence>MSNFHSLEPGYSTLEVSRGPHTDDALKEVVPGNAPEILSFPAGGDNNQYSKGGAVTQTDRARRRIFCLSYRSFIIVVVITVVVVVGAIVGGVVGGISSRKKSTTSSTPTPTSTPARNLLSNSKLAASNYTDAKGYVHRSVFFQDSTEALIARLWDSQNNTWKTLNITQQLPGSNVLSGTPLASSSLDLDTQRIHTWCLLADQSIHGYFWNGQGGDPSEAATWAEEVSIGGSSQVAMTGSSLASAWQRPVTANSSSIGSWILAFQKQSGEIAVANYTGSGTIAVNAGAVASLTSLAMTSELTGSILSRLTLTYESNGNILKASYTGEWDTDADEHAAIFSDVPAPSSNLEIATTAFDHWRQILFLALLPNGTIAANWYDDELRPLSSIGLSGGPNANFSAIATTSDAMFYGIFNDSILQYSINTSNPQTFNYAGVVFP</sequence>
<evidence type="ECO:0000256" key="1">
    <source>
        <dbReference type="SAM" id="MobiDB-lite"/>
    </source>
</evidence>
<reference evidence="3" key="1">
    <citation type="submission" date="2022-07" db="EMBL/GenBank/DDBJ databases">
        <title>Fungi with potential for degradation of polypropylene.</title>
        <authorList>
            <person name="Gostincar C."/>
        </authorList>
    </citation>
    <scope>NUCLEOTIDE SEQUENCE</scope>
    <source>
        <strain evidence="3">EXF-13308</strain>
    </source>
</reference>
<dbReference type="SUPFAM" id="SSF89372">
    <property type="entry name" value="Fucose-specific lectin"/>
    <property type="match status" value="1"/>
</dbReference>
<dbReference type="Proteomes" id="UP001174694">
    <property type="component" value="Unassembled WGS sequence"/>
</dbReference>
<organism evidence="3 4">
    <name type="scientific">Pleurostoma richardsiae</name>
    <dbReference type="NCBI Taxonomy" id="41990"/>
    <lineage>
        <taxon>Eukaryota</taxon>
        <taxon>Fungi</taxon>
        <taxon>Dikarya</taxon>
        <taxon>Ascomycota</taxon>
        <taxon>Pezizomycotina</taxon>
        <taxon>Sordariomycetes</taxon>
        <taxon>Sordariomycetidae</taxon>
        <taxon>Calosphaeriales</taxon>
        <taxon>Pleurostomataceae</taxon>
        <taxon>Pleurostoma</taxon>
    </lineage>
</organism>
<accession>A0AA38W0Y2</accession>
<dbReference type="AlphaFoldDB" id="A0AA38W0Y2"/>
<protein>
    <recommendedName>
        <fullName evidence="5">Fucose-specific lectin</fullName>
    </recommendedName>
</protein>
<proteinExistence type="predicted"/>
<keyword evidence="4" id="KW-1185">Reference proteome</keyword>
<keyword evidence="2" id="KW-1133">Transmembrane helix</keyword>
<evidence type="ECO:0008006" key="5">
    <source>
        <dbReference type="Google" id="ProtNLM"/>
    </source>
</evidence>
<evidence type="ECO:0000313" key="3">
    <source>
        <dbReference type="EMBL" id="KAJ9157780.1"/>
    </source>
</evidence>
<feature type="compositionally biased region" description="Low complexity" evidence="1">
    <location>
        <begin position="103"/>
        <end position="114"/>
    </location>
</feature>
<evidence type="ECO:0000313" key="4">
    <source>
        <dbReference type="Proteomes" id="UP001174694"/>
    </source>
</evidence>
<name>A0AA38W0Y2_9PEZI</name>
<evidence type="ECO:0000256" key="2">
    <source>
        <dbReference type="SAM" id="Phobius"/>
    </source>
</evidence>
<dbReference type="EMBL" id="JANBVO010000001">
    <property type="protein sequence ID" value="KAJ9157780.1"/>
    <property type="molecule type" value="Genomic_DNA"/>
</dbReference>
<feature type="region of interest" description="Disordered" evidence="1">
    <location>
        <begin position="1"/>
        <end position="27"/>
    </location>
</feature>
<gene>
    <name evidence="3" type="ORF">NKR23_g232</name>
</gene>
<dbReference type="Gene3D" id="2.120.10.70">
    <property type="entry name" value="Fucose-specific lectin"/>
    <property type="match status" value="1"/>
</dbReference>
<feature type="transmembrane region" description="Helical" evidence="2">
    <location>
        <begin position="72"/>
        <end position="96"/>
    </location>
</feature>
<keyword evidence="2" id="KW-0472">Membrane</keyword>
<keyword evidence="2" id="KW-0812">Transmembrane</keyword>